<dbReference type="Proteomes" id="UP001632038">
    <property type="component" value="Unassembled WGS sequence"/>
</dbReference>
<dbReference type="InterPro" id="IPR042097">
    <property type="entry name" value="Aminopeptidase_N-like_N_sf"/>
</dbReference>
<dbReference type="PANTHER" id="PTHR11533">
    <property type="entry name" value="PROTEASE M1 ZINC METALLOPROTEASE"/>
    <property type="match status" value="1"/>
</dbReference>
<dbReference type="EMBL" id="JAVIJP010000001">
    <property type="protein sequence ID" value="KAL3655742.1"/>
    <property type="molecule type" value="Genomic_DNA"/>
</dbReference>
<dbReference type="InterPro" id="IPR045357">
    <property type="entry name" value="Aminopeptidase_N-like_N"/>
</dbReference>
<dbReference type="Pfam" id="PF17900">
    <property type="entry name" value="Peptidase_M1_N"/>
    <property type="match status" value="1"/>
</dbReference>
<protein>
    <submittedName>
        <fullName evidence="2">AP-1 complex subunit mu-1-like</fullName>
    </submittedName>
</protein>
<evidence type="ECO:0000313" key="2">
    <source>
        <dbReference type="EMBL" id="KAL3655742.1"/>
    </source>
</evidence>
<dbReference type="SUPFAM" id="SSF63737">
    <property type="entry name" value="Leukotriene A4 hydrolase N-terminal domain"/>
    <property type="match status" value="1"/>
</dbReference>
<dbReference type="Gene3D" id="2.60.40.1730">
    <property type="entry name" value="tricorn interacting facor f3 domain"/>
    <property type="match status" value="1"/>
</dbReference>
<gene>
    <name evidence="2" type="primary">APM1_1</name>
    <name evidence="2" type="ORF">CASFOL_000138</name>
</gene>
<comment type="caution">
    <text evidence="2">The sequence shown here is derived from an EMBL/GenBank/DDBJ whole genome shotgun (WGS) entry which is preliminary data.</text>
</comment>
<reference evidence="3" key="1">
    <citation type="journal article" date="2024" name="IScience">
        <title>Strigolactones Initiate the Formation of Haustorium-like Structures in Castilleja.</title>
        <authorList>
            <person name="Buerger M."/>
            <person name="Peterson D."/>
            <person name="Chory J."/>
        </authorList>
    </citation>
    <scope>NUCLEOTIDE SEQUENCE [LARGE SCALE GENOMIC DNA]</scope>
</reference>
<organism evidence="2 3">
    <name type="scientific">Castilleja foliolosa</name>
    <dbReference type="NCBI Taxonomy" id="1961234"/>
    <lineage>
        <taxon>Eukaryota</taxon>
        <taxon>Viridiplantae</taxon>
        <taxon>Streptophyta</taxon>
        <taxon>Embryophyta</taxon>
        <taxon>Tracheophyta</taxon>
        <taxon>Spermatophyta</taxon>
        <taxon>Magnoliopsida</taxon>
        <taxon>eudicotyledons</taxon>
        <taxon>Gunneridae</taxon>
        <taxon>Pentapetalae</taxon>
        <taxon>asterids</taxon>
        <taxon>lamiids</taxon>
        <taxon>Lamiales</taxon>
        <taxon>Orobanchaceae</taxon>
        <taxon>Pedicularideae</taxon>
        <taxon>Castillejinae</taxon>
        <taxon>Castilleja</taxon>
    </lineage>
</organism>
<accession>A0ABD3EMT1</accession>
<name>A0ABD3EMT1_9LAMI</name>
<keyword evidence="3" id="KW-1185">Reference proteome</keyword>
<feature type="domain" description="Aminopeptidase N-like N-terminal" evidence="1">
    <location>
        <begin position="22"/>
        <end position="73"/>
    </location>
</feature>
<evidence type="ECO:0000259" key="1">
    <source>
        <dbReference type="Pfam" id="PF17900"/>
    </source>
</evidence>
<dbReference type="AlphaFoldDB" id="A0ABD3EMT1"/>
<proteinExistence type="predicted"/>
<sequence length="102" mass="11534">MAEQIQKHSQFKGQPRLPKFAVPKRYDLKLKPDLIACKFSGAVQISVDVVSDTKFLVLNAAELSIIPKSVTYASGSKQFILDLPDKVDLYEKWERSNRLSLP</sequence>
<evidence type="ECO:0000313" key="3">
    <source>
        <dbReference type="Proteomes" id="UP001632038"/>
    </source>
</evidence>
<dbReference type="PANTHER" id="PTHR11533:SF174">
    <property type="entry name" value="PUROMYCIN-SENSITIVE AMINOPEPTIDASE-RELATED"/>
    <property type="match status" value="1"/>
</dbReference>
<dbReference type="InterPro" id="IPR050344">
    <property type="entry name" value="Peptidase_M1_aminopeptidases"/>
</dbReference>